<accession>A0ABW2DID8</accession>
<proteinExistence type="predicted"/>
<protein>
    <submittedName>
        <fullName evidence="1">Uncharacterized protein</fullName>
    </submittedName>
</protein>
<dbReference type="Proteomes" id="UP001596405">
    <property type="component" value="Unassembled WGS sequence"/>
</dbReference>
<dbReference type="EMBL" id="JBHSYQ010000003">
    <property type="protein sequence ID" value="MFC6996372.1"/>
    <property type="molecule type" value="Genomic_DNA"/>
</dbReference>
<reference evidence="2" key="1">
    <citation type="journal article" date="2019" name="Int. J. Syst. Evol. Microbiol.">
        <title>The Global Catalogue of Microorganisms (GCM) 10K type strain sequencing project: providing services to taxonomists for standard genome sequencing and annotation.</title>
        <authorList>
            <consortium name="The Broad Institute Genomics Platform"/>
            <consortium name="The Broad Institute Genome Sequencing Center for Infectious Disease"/>
            <person name="Wu L."/>
            <person name="Ma J."/>
        </authorList>
    </citation>
    <scope>NUCLEOTIDE SEQUENCE [LARGE SCALE GENOMIC DNA]</scope>
    <source>
        <strain evidence="2">CGMCC 4.7393</strain>
    </source>
</reference>
<keyword evidence="2" id="KW-1185">Reference proteome</keyword>
<dbReference type="RefSeq" id="WP_066620170.1">
    <property type="nucleotide sequence ID" value="NZ_JBHSYQ010000003.1"/>
</dbReference>
<sequence>MVPESVLVALHEHEHTEAHEAPLPEAEHMVDNVHLHCDSHEFSFSEFILQTPFTIKVSTPQLSTLVPYFQFVWKFTFPNNIDLRGPPSLS</sequence>
<evidence type="ECO:0000313" key="1">
    <source>
        <dbReference type="EMBL" id="MFC6996372.1"/>
    </source>
</evidence>
<name>A0ABW2DID8_9BACT</name>
<organism evidence="1 2">
    <name type="scientific">Rufibacter roseus</name>
    <dbReference type="NCBI Taxonomy" id="1567108"/>
    <lineage>
        <taxon>Bacteria</taxon>
        <taxon>Pseudomonadati</taxon>
        <taxon>Bacteroidota</taxon>
        <taxon>Cytophagia</taxon>
        <taxon>Cytophagales</taxon>
        <taxon>Hymenobacteraceae</taxon>
        <taxon>Rufibacter</taxon>
    </lineage>
</organism>
<evidence type="ECO:0000313" key="2">
    <source>
        <dbReference type="Proteomes" id="UP001596405"/>
    </source>
</evidence>
<comment type="caution">
    <text evidence="1">The sequence shown here is derived from an EMBL/GenBank/DDBJ whole genome shotgun (WGS) entry which is preliminary data.</text>
</comment>
<gene>
    <name evidence="1" type="ORF">ACFQHR_01990</name>
</gene>